<feature type="region of interest" description="Disordered" evidence="2">
    <location>
        <begin position="314"/>
        <end position="337"/>
    </location>
</feature>
<evidence type="ECO:0000313" key="5">
    <source>
        <dbReference type="Proteomes" id="UP001311915"/>
    </source>
</evidence>
<feature type="domain" description="Retrotransposon gag" evidence="3">
    <location>
        <begin position="104"/>
        <end position="195"/>
    </location>
</feature>
<dbReference type="PANTHER" id="PTHR33223:SF11">
    <property type="entry name" value="ELEMENT PROTEIN, PUTATIVE-RELATED"/>
    <property type="match status" value="1"/>
</dbReference>
<name>A0AAV9LEB9_9SOLN</name>
<evidence type="ECO:0000256" key="2">
    <source>
        <dbReference type="SAM" id="MobiDB-lite"/>
    </source>
</evidence>
<gene>
    <name evidence="4" type="ORF">R3W88_026840</name>
</gene>
<reference evidence="4 5" key="1">
    <citation type="submission" date="2023-10" db="EMBL/GenBank/DDBJ databases">
        <title>Genome-Wide Identification Analysis in wild type Solanum Pinnatisectum Reveals Some Genes Defensing Phytophthora Infestans.</title>
        <authorList>
            <person name="Sun C."/>
        </authorList>
    </citation>
    <scope>NUCLEOTIDE SEQUENCE [LARGE SCALE GENOMIC DNA]</scope>
    <source>
        <strain evidence="4">LQN</strain>
        <tissue evidence="4">Leaf</tissue>
    </source>
</reference>
<dbReference type="PANTHER" id="PTHR33223">
    <property type="entry name" value="CCHC-TYPE DOMAIN-CONTAINING PROTEIN"/>
    <property type="match status" value="1"/>
</dbReference>
<evidence type="ECO:0000313" key="4">
    <source>
        <dbReference type="EMBL" id="KAK4724061.1"/>
    </source>
</evidence>
<dbReference type="EMBL" id="JAWPEI010000006">
    <property type="protein sequence ID" value="KAK4724061.1"/>
    <property type="molecule type" value="Genomic_DNA"/>
</dbReference>
<organism evidence="4 5">
    <name type="scientific">Solanum pinnatisectum</name>
    <name type="common">tansyleaf nightshade</name>
    <dbReference type="NCBI Taxonomy" id="50273"/>
    <lineage>
        <taxon>Eukaryota</taxon>
        <taxon>Viridiplantae</taxon>
        <taxon>Streptophyta</taxon>
        <taxon>Embryophyta</taxon>
        <taxon>Tracheophyta</taxon>
        <taxon>Spermatophyta</taxon>
        <taxon>Magnoliopsida</taxon>
        <taxon>eudicotyledons</taxon>
        <taxon>Gunneridae</taxon>
        <taxon>Pentapetalae</taxon>
        <taxon>asterids</taxon>
        <taxon>lamiids</taxon>
        <taxon>Solanales</taxon>
        <taxon>Solanaceae</taxon>
        <taxon>Solanoideae</taxon>
        <taxon>Solaneae</taxon>
        <taxon>Solanum</taxon>
    </lineage>
</organism>
<dbReference type="Pfam" id="PF03732">
    <property type="entry name" value="Retrotrans_gag"/>
    <property type="match status" value="1"/>
</dbReference>
<dbReference type="AlphaFoldDB" id="A0AAV9LEB9"/>
<keyword evidence="1" id="KW-0175">Coiled coil</keyword>
<accession>A0AAV9LEB9</accession>
<dbReference type="Proteomes" id="UP001311915">
    <property type="component" value="Unassembled WGS sequence"/>
</dbReference>
<feature type="coiled-coil region" evidence="1">
    <location>
        <begin position="380"/>
        <end position="407"/>
    </location>
</feature>
<evidence type="ECO:0000256" key="1">
    <source>
        <dbReference type="SAM" id="Coils"/>
    </source>
</evidence>
<protein>
    <recommendedName>
        <fullName evidence="3">Retrotransposon gag domain-containing protein</fullName>
    </recommendedName>
</protein>
<feature type="region of interest" description="Disordered" evidence="2">
    <location>
        <begin position="349"/>
        <end position="374"/>
    </location>
</feature>
<sequence>MSVNGSNGSQVGHQDDIGNLNDISDPMVNDPIPLGGVGEICLPPIKGNVVFHLTSTMLQLLQMKGLYGGLAHKDPHEHIRNFMDVCGPFSFKNISQESVCLRWFPFSLMGEASKWLAKLPRDSITSWDELTITFNVRFFSPSKMMMLKDSIQGFKCLEGEPIHETWVRFKKLVLQCPTHRLPNHILQEYFYRSLDSVNKGVADQLVLGGLMQHPYKVASQLLNGMAKINRAWYTREDQVSPLTFRMSKDKIEKDQERDQNMAKIETQLDLLMKNVMGSGLKSVNVVGVSGANPEEAQFEALYNEEVKFLDNQGGGYRSNYPRPGGNSGWNRDKGWRDRGRDWRDRNATWKEKESDKDRYIPPHECQKPKESENVRTKDMLSRILNKVERSNNVLKEMKEDVSTLNQTVTSHSVSIKQLETDMGQISIQLNPRQKGGCLVTQRPTPKMKLQLVSTSFDDVN</sequence>
<dbReference type="InterPro" id="IPR005162">
    <property type="entry name" value="Retrotrans_gag_dom"/>
</dbReference>
<evidence type="ECO:0000259" key="3">
    <source>
        <dbReference type="Pfam" id="PF03732"/>
    </source>
</evidence>
<comment type="caution">
    <text evidence="4">The sequence shown here is derived from an EMBL/GenBank/DDBJ whole genome shotgun (WGS) entry which is preliminary data.</text>
</comment>
<keyword evidence="5" id="KW-1185">Reference proteome</keyword>
<proteinExistence type="predicted"/>